<organism evidence="1 2">
    <name type="scientific">Almyronema epifaneia S1</name>
    <dbReference type="NCBI Taxonomy" id="2991925"/>
    <lineage>
        <taxon>Bacteria</taxon>
        <taxon>Bacillati</taxon>
        <taxon>Cyanobacteriota</taxon>
        <taxon>Cyanophyceae</taxon>
        <taxon>Nodosilineales</taxon>
        <taxon>Nodosilineaceae</taxon>
        <taxon>Almyronema</taxon>
        <taxon>Almyronema epifaneia</taxon>
    </lineage>
</organism>
<name>A0ABW6IJK3_9CYAN</name>
<dbReference type="Proteomes" id="UP001600165">
    <property type="component" value="Unassembled WGS sequence"/>
</dbReference>
<gene>
    <name evidence="1" type="ORF">ACFVKH_19140</name>
</gene>
<keyword evidence="2" id="KW-1185">Reference proteome</keyword>
<dbReference type="EMBL" id="JBHZOL010000109">
    <property type="protein sequence ID" value="MFE4108401.1"/>
    <property type="molecule type" value="Genomic_DNA"/>
</dbReference>
<comment type="caution">
    <text evidence="1">The sequence shown here is derived from an EMBL/GenBank/DDBJ whole genome shotgun (WGS) entry which is preliminary data.</text>
</comment>
<evidence type="ECO:0000313" key="2">
    <source>
        <dbReference type="Proteomes" id="UP001600165"/>
    </source>
</evidence>
<sequence>MDYNQLKLSFSFLIAAGITTREVYKRLECDLPKHKREKIIKELGRHARLGQSYELHAKAGTGVWYAFPVQQTATGRYLWDLYFQQVNSLVA</sequence>
<accession>A0ABW6IJK3</accession>
<dbReference type="RefSeq" id="WP_377968032.1">
    <property type="nucleotide sequence ID" value="NZ_JBHZOL010000109.1"/>
</dbReference>
<reference evidence="1 2" key="1">
    <citation type="submission" date="2024-10" db="EMBL/GenBank/DDBJ databases">
        <authorList>
            <person name="Ratan Roy A."/>
            <person name="Morales Sandoval P.H."/>
            <person name="De Los Santos Villalobos S."/>
            <person name="Chakraborty S."/>
            <person name="Mukherjee J."/>
        </authorList>
    </citation>
    <scope>NUCLEOTIDE SEQUENCE [LARGE SCALE GENOMIC DNA]</scope>
    <source>
        <strain evidence="1 2">S1</strain>
    </source>
</reference>
<evidence type="ECO:0000313" key="1">
    <source>
        <dbReference type="EMBL" id="MFE4108401.1"/>
    </source>
</evidence>
<protein>
    <submittedName>
        <fullName evidence="1">Uncharacterized protein</fullName>
    </submittedName>
</protein>
<proteinExistence type="predicted"/>